<sequence>MGFKYGNAIWTDHALQRLKERGLKIEVALAAFNSPQESRPGNIPGSTVYYRTWENDRVEVVGKQNEKGEWIILSVWSRKVENSKWTGKLPWWKSLLKEILGK</sequence>
<evidence type="ECO:0000313" key="2">
    <source>
        <dbReference type="Proteomes" id="UP000229631"/>
    </source>
</evidence>
<evidence type="ECO:0000313" key="1">
    <source>
        <dbReference type="EMBL" id="PIV01887.1"/>
    </source>
</evidence>
<name>A0A2M7BFM4_9BACT</name>
<evidence type="ECO:0008006" key="3">
    <source>
        <dbReference type="Google" id="ProtNLM"/>
    </source>
</evidence>
<organism evidence="1 2">
    <name type="scientific">Candidatus Shapirobacteria bacterium CG03_land_8_20_14_0_80_39_12</name>
    <dbReference type="NCBI Taxonomy" id="1974879"/>
    <lineage>
        <taxon>Bacteria</taxon>
        <taxon>Candidatus Shapironibacteriota</taxon>
    </lineage>
</organism>
<dbReference type="Proteomes" id="UP000229631">
    <property type="component" value="Unassembled WGS sequence"/>
</dbReference>
<reference evidence="2" key="1">
    <citation type="submission" date="2017-09" db="EMBL/GenBank/DDBJ databases">
        <title>Depth-based differentiation of microbial function through sediment-hosted aquifers and enrichment of novel symbionts in the deep terrestrial subsurface.</title>
        <authorList>
            <person name="Probst A.J."/>
            <person name="Ladd B."/>
            <person name="Jarett J.K."/>
            <person name="Geller-Mcgrath D.E."/>
            <person name="Sieber C.M.K."/>
            <person name="Emerson J.B."/>
            <person name="Anantharaman K."/>
            <person name="Thomas B.C."/>
            <person name="Malmstrom R."/>
            <person name="Stieglmeier M."/>
            <person name="Klingl A."/>
            <person name="Woyke T."/>
            <person name="Ryan C.M."/>
            <person name="Banfield J.F."/>
        </authorList>
    </citation>
    <scope>NUCLEOTIDE SEQUENCE [LARGE SCALE GENOMIC DNA]</scope>
</reference>
<dbReference type="Pfam" id="PF14076">
    <property type="entry name" value="DUF4258"/>
    <property type="match status" value="1"/>
</dbReference>
<dbReference type="EMBL" id="PEVC01000007">
    <property type="protein sequence ID" value="PIV01887.1"/>
    <property type="molecule type" value="Genomic_DNA"/>
</dbReference>
<accession>A0A2M7BFM4</accession>
<protein>
    <recommendedName>
        <fullName evidence="3">DUF4258 domain-containing protein</fullName>
    </recommendedName>
</protein>
<gene>
    <name evidence="1" type="ORF">COS54_00240</name>
</gene>
<comment type="caution">
    <text evidence="1">The sequence shown here is derived from an EMBL/GenBank/DDBJ whole genome shotgun (WGS) entry which is preliminary data.</text>
</comment>
<dbReference type="AlphaFoldDB" id="A0A2M7BFM4"/>
<proteinExistence type="predicted"/>
<dbReference type="InterPro" id="IPR025354">
    <property type="entry name" value="DUF4258"/>
</dbReference>